<evidence type="ECO:0000313" key="2">
    <source>
        <dbReference type="EMBL" id="KAL2857133.1"/>
    </source>
</evidence>
<organism evidence="2 3">
    <name type="scientific">Aspergillus pseudoustus</name>
    <dbReference type="NCBI Taxonomy" id="1810923"/>
    <lineage>
        <taxon>Eukaryota</taxon>
        <taxon>Fungi</taxon>
        <taxon>Dikarya</taxon>
        <taxon>Ascomycota</taxon>
        <taxon>Pezizomycotina</taxon>
        <taxon>Eurotiomycetes</taxon>
        <taxon>Eurotiomycetidae</taxon>
        <taxon>Eurotiales</taxon>
        <taxon>Aspergillaceae</taxon>
        <taxon>Aspergillus</taxon>
        <taxon>Aspergillus subgen. Nidulantes</taxon>
    </lineage>
</organism>
<evidence type="ECO:0000256" key="1">
    <source>
        <dbReference type="SAM" id="MobiDB-lite"/>
    </source>
</evidence>
<evidence type="ECO:0000313" key="3">
    <source>
        <dbReference type="Proteomes" id="UP001610446"/>
    </source>
</evidence>
<proteinExistence type="predicted"/>
<keyword evidence="3" id="KW-1185">Reference proteome</keyword>
<sequence>MRTVRASSSGCLSNNARAIRQQILTIPPTRKRKEIPNIDMLVHRNLRQRQQPRCSAFKCRRHPKISRKTTILFSPAPYQSPPVSAESMPSHPHSSQEMIRKRPWTLESRKKAPFQTTRW</sequence>
<gene>
    <name evidence="2" type="ORF">BJY01DRAFT_202837</name>
</gene>
<protein>
    <submittedName>
        <fullName evidence="2">Uncharacterized protein</fullName>
    </submittedName>
</protein>
<accession>A0ABR4KXZ7</accession>
<name>A0ABR4KXZ7_9EURO</name>
<comment type="caution">
    <text evidence="2">The sequence shown here is derived from an EMBL/GenBank/DDBJ whole genome shotgun (WGS) entry which is preliminary data.</text>
</comment>
<dbReference type="EMBL" id="JBFXLU010000005">
    <property type="protein sequence ID" value="KAL2857133.1"/>
    <property type="molecule type" value="Genomic_DNA"/>
</dbReference>
<feature type="region of interest" description="Disordered" evidence="1">
    <location>
        <begin position="66"/>
        <end position="119"/>
    </location>
</feature>
<dbReference type="Proteomes" id="UP001610446">
    <property type="component" value="Unassembled WGS sequence"/>
</dbReference>
<reference evidence="2 3" key="1">
    <citation type="submission" date="2024-07" db="EMBL/GenBank/DDBJ databases">
        <title>Section-level genome sequencing and comparative genomics of Aspergillus sections Usti and Cavernicolus.</title>
        <authorList>
            <consortium name="Lawrence Berkeley National Laboratory"/>
            <person name="Nybo J.L."/>
            <person name="Vesth T.C."/>
            <person name="Theobald S."/>
            <person name="Frisvad J.C."/>
            <person name="Larsen T.O."/>
            <person name="Kjaerboelling I."/>
            <person name="Rothschild-Mancinelli K."/>
            <person name="Lyhne E.K."/>
            <person name="Kogle M.E."/>
            <person name="Barry K."/>
            <person name="Clum A."/>
            <person name="Na H."/>
            <person name="Ledsgaard L."/>
            <person name="Lin J."/>
            <person name="Lipzen A."/>
            <person name="Kuo A."/>
            <person name="Riley R."/>
            <person name="Mondo S."/>
            <person name="Labutti K."/>
            <person name="Haridas S."/>
            <person name="Pangalinan J."/>
            <person name="Salamov A.A."/>
            <person name="Simmons B.A."/>
            <person name="Magnuson J.K."/>
            <person name="Chen J."/>
            <person name="Drula E."/>
            <person name="Henrissat B."/>
            <person name="Wiebenga A."/>
            <person name="Lubbers R.J."/>
            <person name="Gomes A.C."/>
            <person name="Makela M.R."/>
            <person name="Stajich J."/>
            <person name="Grigoriev I.V."/>
            <person name="Mortensen U.H."/>
            <person name="De Vries R.P."/>
            <person name="Baker S.E."/>
            <person name="Andersen M.R."/>
        </authorList>
    </citation>
    <scope>NUCLEOTIDE SEQUENCE [LARGE SCALE GENOMIC DNA]</scope>
    <source>
        <strain evidence="2 3">CBS 123904</strain>
    </source>
</reference>